<organism evidence="2 3">
    <name type="scientific">Ascodesmis nigricans</name>
    <dbReference type="NCBI Taxonomy" id="341454"/>
    <lineage>
        <taxon>Eukaryota</taxon>
        <taxon>Fungi</taxon>
        <taxon>Dikarya</taxon>
        <taxon>Ascomycota</taxon>
        <taxon>Pezizomycotina</taxon>
        <taxon>Pezizomycetes</taxon>
        <taxon>Pezizales</taxon>
        <taxon>Ascodesmidaceae</taxon>
        <taxon>Ascodesmis</taxon>
    </lineage>
</organism>
<accession>A0A4S2MIW2</accession>
<feature type="compositionally biased region" description="Basic and acidic residues" evidence="1">
    <location>
        <begin position="60"/>
        <end position="72"/>
    </location>
</feature>
<dbReference type="AlphaFoldDB" id="A0A4S2MIW2"/>
<dbReference type="InParanoid" id="A0A4S2MIW2"/>
<dbReference type="EMBL" id="ML220164">
    <property type="protein sequence ID" value="TGZ76860.1"/>
    <property type="molecule type" value="Genomic_DNA"/>
</dbReference>
<dbReference type="Proteomes" id="UP000298138">
    <property type="component" value="Unassembled WGS sequence"/>
</dbReference>
<evidence type="ECO:0000313" key="3">
    <source>
        <dbReference type="Proteomes" id="UP000298138"/>
    </source>
</evidence>
<name>A0A4S2MIW2_9PEZI</name>
<gene>
    <name evidence="2" type="ORF">EX30DRAFT_225672</name>
</gene>
<protein>
    <submittedName>
        <fullName evidence="2">Uncharacterized protein</fullName>
    </submittedName>
</protein>
<reference evidence="2 3" key="1">
    <citation type="submission" date="2019-04" db="EMBL/GenBank/DDBJ databases">
        <title>Comparative genomics and transcriptomics to analyze fruiting body development in filamentous ascomycetes.</title>
        <authorList>
            <consortium name="DOE Joint Genome Institute"/>
            <person name="Lutkenhaus R."/>
            <person name="Traeger S."/>
            <person name="Breuer J."/>
            <person name="Kuo A."/>
            <person name="Lipzen A."/>
            <person name="Pangilinan J."/>
            <person name="Dilworth D."/>
            <person name="Sandor L."/>
            <person name="Poggeler S."/>
            <person name="Barry K."/>
            <person name="Grigoriev I.V."/>
            <person name="Nowrousian M."/>
        </authorList>
    </citation>
    <scope>NUCLEOTIDE SEQUENCE [LARGE SCALE GENOMIC DNA]</scope>
    <source>
        <strain evidence="2 3">CBS 389.68</strain>
    </source>
</reference>
<keyword evidence="3" id="KW-1185">Reference proteome</keyword>
<proteinExistence type="predicted"/>
<evidence type="ECO:0000313" key="2">
    <source>
        <dbReference type="EMBL" id="TGZ76860.1"/>
    </source>
</evidence>
<feature type="region of interest" description="Disordered" evidence="1">
    <location>
        <begin position="35"/>
        <end position="72"/>
    </location>
</feature>
<sequence>MNRCWIVHFNTISSDDAARKAQFQSRRKGIEHTISRRAVPASQLNQMVHRHRRRPQSGAEWKKSESVRREAGMNKRDEDFLLVRAGGDAWRLCHCLWRCSPATSLKTASSSFHPTIPSTYHGLDPNYSPHRY</sequence>
<evidence type="ECO:0000256" key="1">
    <source>
        <dbReference type="SAM" id="MobiDB-lite"/>
    </source>
</evidence>